<keyword evidence="4" id="KW-1185">Reference proteome</keyword>
<comment type="caution">
    <text evidence="3">The sequence shown here is derived from an EMBL/GenBank/DDBJ whole genome shotgun (WGS) entry which is preliminary data.</text>
</comment>
<proteinExistence type="predicted"/>
<protein>
    <submittedName>
        <fullName evidence="3">Golgi-associated plant pathogenesis-related protein 1</fullName>
    </submittedName>
</protein>
<feature type="signal peptide" evidence="1">
    <location>
        <begin position="1"/>
        <end position="18"/>
    </location>
</feature>
<evidence type="ECO:0000313" key="4">
    <source>
        <dbReference type="Proteomes" id="UP000225706"/>
    </source>
</evidence>
<dbReference type="PANTHER" id="PTHR10334">
    <property type="entry name" value="CYSTEINE-RICH SECRETORY PROTEIN-RELATED"/>
    <property type="match status" value="1"/>
</dbReference>
<dbReference type="Proteomes" id="UP000225706">
    <property type="component" value="Unassembled WGS sequence"/>
</dbReference>
<dbReference type="SMART" id="SM00198">
    <property type="entry name" value="SCP"/>
    <property type="match status" value="1"/>
</dbReference>
<feature type="domain" description="SCP" evidence="2">
    <location>
        <begin position="223"/>
        <end position="364"/>
    </location>
</feature>
<accession>A0A2B4SLV4</accession>
<organism evidence="3 4">
    <name type="scientific">Stylophora pistillata</name>
    <name type="common">Smooth cauliflower coral</name>
    <dbReference type="NCBI Taxonomy" id="50429"/>
    <lineage>
        <taxon>Eukaryota</taxon>
        <taxon>Metazoa</taxon>
        <taxon>Cnidaria</taxon>
        <taxon>Anthozoa</taxon>
        <taxon>Hexacorallia</taxon>
        <taxon>Scleractinia</taxon>
        <taxon>Astrocoeniina</taxon>
        <taxon>Pocilloporidae</taxon>
        <taxon>Stylophora</taxon>
    </lineage>
</organism>
<dbReference type="SUPFAM" id="SSF55797">
    <property type="entry name" value="PR-1-like"/>
    <property type="match status" value="1"/>
</dbReference>
<dbReference type="InterPro" id="IPR018244">
    <property type="entry name" value="Allrgn_V5/Tpx1_CS"/>
</dbReference>
<dbReference type="Pfam" id="PF00188">
    <property type="entry name" value="CAP"/>
    <property type="match status" value="1"/>
</dbReference>
<reference evidence="4" key="1">
    <citation type="journal article" date="2017" name="bioRxiv">
        <title>Comparative analysis of the genomes of Stylophora pistillata and Acropora digitifera provides evidence for extensive differences between species of corals.</title>
        <authorList>
            <person name="Voolstra C.R."/>
            <person name="Li Y."/>
            <person name="Liew Y.J."/>
            <person name="Baumgarten S."/>
            <person name="Zoccola D."/>
            <person name="Flot J.-F."/>
            <person name="Tambutte S."/>
            <person name="Allemand D."/>
            <person name="Aranda M."/>
        </authorList>
    </citation>
    <scope>NUCLEOTIDE SEQUENCE [LARGE SCALE GENOMIC DNA]</scope>
</reference>
<evidence type="ECO:0000259" key="2">
    <source>
        <dbReference type="SMART" id="SM00198"/>
    </source>
</evidence>
<dbReference type="InterPro" id="IPR014044">
    <property type="entry name" value="CAP_dom"/>
</dbReference>
<dbReference type="EMBL" id="LSMT01000059">
    <property type="protein sequence ID" value="PFX29870.1"/>
    <property type="molecule type" value="Genomic_DNA"/>
</dbReference>
<dbReference type="PROSITE" id="PS01009">
    <property type="entry name" value="CRISP_1"/>
    <property type="match status" value="1"/>
</dbReference>
<dbReference type="CDD" id="cd05382">
    <property type="entry name" value="CAP_GAPR1-like"/>
    <property type="match status" value="1"/>
</dbReference>
<feature type="chain" id="PRO_5013310215" evidence="1">
    <location>
        <begin position="19"/>
        <end position="384"/>
    </location>
</feature>
<dbReference type="InterPro" id="IPR034113">
    <property type="entry name" value="SCP_GAPR1-like"/>
</dbReference>
<dbReference type="OrthoDB" id="337038at2759"/>
<dbReference type="InterPro" id="IPR001283">
    <property type="entry name" value="CRISP-related"/>
</dbReference>
<name>A0A2B4SLV4_STYPI</name>
<keyword evidence="1" id="KW-0732">Signal</keyword>
<evidence type="ECO:0000313" key="3">
    <source>
        <dbReference type="EMBL" id="PFX29870.1"/>
    </source>
</evidence>
<gene>
    <name evidence="3" type="primary">Glipr2</name>
    <name evidence="3" type="ORF">AWC38_SpisGene5375</name>
</gene>
<sequence>MLFLLWSFFITYWVSTSADLVRRKVAPRPLLGKRDSRTQTISTAPITIHVPTLLKGQDGQETAPAAIASEAPEGAYLLPVTEQNKDQRPAINLLLNLKLVMDGEKKPDQSEAVTLVTEQTAAQSPAIKANSGEYVAHEVKLVSPNVNLDPGTTPASSTGIQEGIVQGDSPPVASSQRTGPNGIQQSTRNYGVVPSFLIVPKRRVLHNVRSNLKTNVPGIPMARFRQQFLFEHNKKRLLHGVPPLTEDGRLDTEAQNFALELAKQRNTTHSLLKNRVGQGENIALRCSFKGSPLTGARATNLWYDESKTFERKKKPNTSAIERFTQMVWKNTNKVGFGRAQFIDNRGRICFVVVARYEPSVNVGETLLDNKLEPIKVKPNHHTGI</sequence>
<dbReference type="STRING" id="50429.A0A2B4SLV4"/>
<dbReference type="AlphaFoldDB" id="A0A2B4SLV4"/>
<dbReference type="Gene3D" id="3.40.33.10">
    <property type="entry name" value="CAP"/>
    <property type="match status" value="1"/>
</dbReference>
<dbReference type="GO" id="GO:0005576">
    <property type="term" value="C:extracellular region"/>
    <property type="evidence" value="ECO:0007669"/>
    <property type="project" value="InterPro"/>
</dbReference>
<evidence type="ECO:0000256" key="1">
    <source>
        <dbReference type="SAM" id="SignalP"/>
    </source>
</evidence>
<dbReference type="InterPro" id="IPR035940">
    <property type="entry name" value="CAP_sf"/>
</dbReference>